<evidence type="ECO:0000313" key="2">
    <source>
        <dbReference type="Proteomes" id="UP000887159"/>
    </source>
</evidence>
<organism evidence="1 2">
    <name type="scientific">Trichonephila clavipes</name>
    <name type="common">Golden silk orbweaver</name>
    <name type="synonym">Nephila clavipes</name>
    <dbReference type="NCBI Taxonomy" id="2585209"/>
    <lineage>
        <taxon>Eukaryota</taxon>
        <taxon>Metazoa</taxon>
        <taxon>Ecdysozoa</taxon>
        <taxon>Arthropoda</taxon>
        <taxon>Chelicerata</taxon>
        <taxon>Arachnida</taxon>
        <taxon>Araneae</taxon>
        <taxon>Araneomorphae</taxon>
        <taxon>Entelegynae</taxon>
        <taxon>Araneoidea</taxon>
        <taxon>Nephilidae</taxon>
        <taxon>Trichonephila</taxon>
    </lineage>
</organism>
<gene>
    <name evidence="1" type="ORF">TNCV_258591</name>
</gene>
<accession>A0A8X6RT61</accession>
<protein>
    <submittedName>
        <fullName evidence="1">Uncharacterized protein</fullName>
    </submittedName>
</protein>
<keyword evidence="2" id="KW-1185">Reference proteome</keyword>
<comment type="caution">
    <text evidence="1">The sequence shown here is derived from an EMBL/GenBank/DDBJ whole genome shotgun (WGS) entry which is preliminary data.</text>
</comment>
<sequence length="75" mass="7725">MGCGSPVVKHSLPTVAAPPCLLVACGRGSPMVKVTDLLPAVVSLIPLKPNTAEESPCSGGPMHVKYVEAQTSSRR</sequence>
<dbReference type="EMBL" id="BMAU01021215">
    <property type="protein sequence ID" value="GFX99820.1"/>
    <property type="molecule type" value="Genomic_DNA"/>
</dbReference>
<dbReference type="Proteomes" id="UP000887159">
    <property type="component" value="Unassembled WGS sequence"/>
</dbReference>
<name>A0A8X6RT61_TRICX</name>
<evidence type="ECO:0000313" key="1">
    <source>
        <dbReference type="EMBL" id="GFX99820.1"/>
    </source>
</evidence>
<reference evidence="1" key="1">
    <citation type="submission" date="2020-08" db="EMBL/GenBank/DDBJ databases">
        <title>Multicomponent nature underlies the extraordinary mechanical properties of spider dragline silk.</title>
        <authorList>
            <person name="Kono N."/>
            <person name="Nakamura H."/>
            <person name="Mori M."/>
            <person name="Yoshida Y."/>
            <person name="Ohtoshi R."/>
            <person name="Malay A.D."/>
            <person name="Moran D.A.P."/>
            <person name="Tomita M."/>
            <person name="Numata K."/>
            <person name="Arakawa K."/>
        </authorList>
    </citation>
    <scope>NUCLEOTIDE SEQUENCE</scope>
</reference>
<dbReference type="AlphaFoldDB" id="A0A8X6RT61"/>
<proteinExistence type="predicted"/>